<dbReference type="RefSeq" id="WP_204119782.1">
    <property type="nucleotide sequence ID" value="NZ_BOLV01000028.1"/>
</dbReference>
<protein>
    <submittedName>
        <fullName evidence="1">Phage head closure protein</fullName>
    </submittedName>
</protein>
<reference evidence="2" key="1">
    <citation type="journal article" date="2019" name="Int. J. Syst. Evol. Microbiol.">
        <title>The Global Catalogue of Microorganisms (GCM) 10K type strain sequencing project: providing services to taxonomists for standard genome sequencing and annotation.</title>
        <authorList>
            <consortium name="The Broad Institute Genomics Platform"/>
            <consortium name="The Broad Institute Genome Sequencing Center for Infectious Disease"/>
            <person name="Wu L."/>
            <person name="Ma J."/>
        </authorList>
    </citation>
    <scope>NUCLEOTIDE SEQUENCE [LARGE SCALE GENOMIC DNA]</scope>
    <source>
        <strain evidence="2">CCM 9110</strain>
    </source>
</reference>
<organism evidence="1 2">
    <name type="scientific">Lacticaseibacillus suilingensis</name>
    <dbReference type="NCBI Taxonomy" id="2799577"/>
    <lineage>
        <taxon>Bacteria</taxon>
        <taxon>Bacillati</taxon>
        <taxon>Bacillota</taxon>
        <taxon>Bacilli</taxon>
        <taxon>Lactobacillales</taxon>
        <taxon>Lactobacillaceae</taxon>
        <taxon>Lacticaseibacillus</taxon>
    </lineage>
</organism>
<accession>A0ABW4BDV0</accession>
<keyword evidence="2" id="KW-1185">Reference proteome</keyword>
<gene>
    <name evidence="1" type="ORF">ACFQ41_04985</name>
</gene>
<evidence type="ECO:0000313" key="2">
    <source>
        <dbReference type="Proteomes" id="UP001597199"/>
    </source>
</evidence>
<dbReference type="NCBIfam" id="TIGR01563">
    <property type="entry name" value="gp16_SPP1"/>
    <property type="match status" value="1"/>
</dbReference>
<evidence type="ECO:0000313" key="1">
    <source>
        <dbReference type="EMBL" id="MFD1398654.1"/>
    </source>
</evidence>
<comment type="caution">
    <text evidence="1">The sequence shown here is derived from an EMBL/GenBank/DDBJ whole genome shotgun (WGS) entry which is preliminary data.</text>
</comment>
<sequence>MLDWSEDAVLIGKTFEPDQYGNQVATVTEDTVQASKKELSMSEFYAAAQAGIRPEVELIVHAFEYDGQQTVKWNGITYSLIRTYQRNADEVELYLERKVSNIGD</sequence>
<dbReference type="Proteomes" id="UP001597199">
    <property type="component" value="Unassembled WGS sequence"/>
</dbReference>
<dbReference type="EMBL" id="JBHTOA010000021">
    <property type="protein sequence ID" value="MFD1398654.1"/>
    <property type="molecule type" value="Genomic_DNA"/>
</dbReference>
<name>A0ABW4BDV0_9LACO</name>
<dbReference type="InterPro" id="IPR008767">
    <property type="entry name" value="Phage_SPP1_head-tail_adaptor"/>
</dbReference>
<proteinExistence type="predicted"/>